<evidence type="ECO:0000313" key="7">
    <source>
        <dbReference type="EMBL" id="SNS87904.1"/>
    </source>
</evidence>
<accession>A0A239I6D1</accession>
<dbReference type="GO" id="GO:0009055">
    <property type="term" value="F:electron transfer activity"/>
    <property type="evidence" value="ECO:0007669"/>
    <property type="project" value="InterPro"/>
</dbReference>
<dbReference type="PROSITE" id="PS51007">
    <property type="entry name" value="CYTC"/>
    <property type="match status" value="1"/>
</dbReference>
<dbReference type="Proteomes" id="UP000198440">
    <property type="component" value="Unassembled WGS sequence"/>
</dbReference>
<feature type="chain" id="PRO_5012399049" evidence="5">
    <location>
        <begin position="27"/>
        <end position="266"/>
    </location>
</feature>
<organism evidence="7 8">
    <name type="scientific">Antarctobacter heliothermus</name>
    <dbReference type="NCBI Taxonomy" id="74033"/>
    <lineage>
        <taxon>Bacteria</taxon>
        <taxon>Pseudomonadati</taxon>
        <taxon>Pseudomonadota</taxon>
        <taxon>Alphaproteobacteria</taxon>
        <taxon>Rhodobacterales</taxon>
        <taxon>Roseobacteraceae</taxon>
        <taxon>Antarctobacter</taxon>
    </lineage>
</organism>
<dbReference type="InterPro" id="IPR009056">
    <property type="entry name" value="Cyt_c-like_dom"/>
</dbReference>
<evidence type="ECO:0000256" key="3">
    <source>
        <dbReference type="ARBA" id="ARBA00023004"/>
    </source>
</evidence>
<keyword evidence="5" id="KW-0732">Signal</keyword>
<evidence type="ECO:0000256" key="5">
    <source>
        <dbReference type="SAM" id="SignalP"/>
    </source>
</evidence>
<reference evidence="7 8" key="1">
    <citation type="submission" date="2017-06" db="EMBL/GenBank/DDBJ databases">
        <authorList>
            <person name="Kim H.J."/>
            <person name="Triplett B.A."/>
        </authorList>
    </citation>
    <scope>NUCLEOTIDE SEQUENCE [LARGE SCALE GENOMIC DNA]</scope>
    <source>
        <strain evidence="7 8">DSM 11445</strain>
    </source>
</reference>
<evidence type="ECO:0000256" key="2">
    <source>
        <dbReference type="ARBA" id="ARBA00022723"/>
    </source>
</evidence>
<dbReference type="RefSeq" id="WP_089279130.1">
    <property type="nucleotide sequence ID" value="NZ_FZON01000039.1"/>
</dbReference>
<name>A0A239I6D1_9RHOB</name>
<evidence type="ECO:0000313" key="8">
    <source>
        <dbReference type="Proteomes" id="UP000198440"/>
    </source>
</evidence>
<keyword evidence="1 4" id="KW-0349">Heme</keyword>
<feature type="domain" description="Cytochrome c" evidence="6">
    <location>
        <begin position="183"/>
        <end position="264"/>
    </location>
</feature>
<sequence>MRVFYSLKSCVLCVGLVAGLSVPAVADGDDHDYDHDDMAAVFIHGAPSHPSDAWVLAAGGRIYDNWMEALDRDAPEGTHPAYPAGGKQSGETTWRCKECHGWDYLGVEGIYREGSHHTGIMGIRGASGGDEAGIAAALRAEPHGYTPQMISDDELARVAAFVARGQVDLSAYINLETRTVIPGDIDRGRAVFQTTCAACHGFDGRNLDWGDADSPAYVGTEAVAAPDEVMNKILNAHPGVEMINLRAFGADFAGDVLTYISTLPQD</sequence>
<evidence type="ECO:0000259" key="6">
    <source>
        <dbReference type="PROSITE" id="PS51007"/>
    </source>
</evidence>
<feature type="signal peptide" evidence="5">
    <location>
        <begin position="1"/>
        <end position="26"/>
    </location>
</feature>
<dbReference type="AlphaFoldDB" id="A0A239I6D1"/>
<protein>
    <submittedName>
        <fullName evidence="7">Cytochrome C oxidase, cbb3-type, subunit III</fullName>
    </submittedName>
</protein>
<dbReference type="InterPro" id="IPR036909">
    <property type="entry name" value="Cyt_c-like_dom_sf"/>
</dbReference>
<evidence type="ECO:0000256" key="4">
    <source>
        <dbReference type="PROSITE-ProRule" id="PRU00433"/>
    </source>
</evidence>
<dbReference type="EMBL" id="FZON01000039">
    <property type="protein sequence ID" value="SNS87904.1"/>
    <property type="molecule type" value="Genomic_DNA"/>
</dbReference>
<keyword evidence="2 4" id="KW-0479">Metal-binding</keyword>
<gene>
    <name evidence="7" type="ORF">SAMN04488078_10396</name>
</gene>
<keyword evidence="3 4" id="KW-0408">Iron</keyword>
<proteinExistence type="predicted"/>
<dbReference type="Gene3D" id="1.10.760.10">
    <property type="entry name" value="Cytochrome c-like domain"/>
    <property type="match status" value="1"/>
</dbReference>
<dbReference type="GO" id="GO:0020037">
    <property type="term" value="F:heme binding"/>
    <property type="evidence" value="ECO:0007669"/>
    <property type="project" value="InterPro"/>
</dbReference>
<evidence type="ECO:0000256" key="1">
    <source>
        <dbReference type="ARBA" id="ARBA00022617"/>
    </source>
</evidence>
<dbReference type="GO" id="GO:0046872">
    <property type="term" value="F:metal ion binding"/>
    <property type="evidence" value="ECO:0007669"/>
    <property type="project" value="UniProtKB-KW"/>
</dbReference>
<dbReference type="Pfam" id="PF13442">
    <property type="entry name" value="Cytochrome_CBB3"/>
    <property type="match status" value="1"/>
</dbReference>
<dbReference type="SUPFAM" id="SSF46626">
    <property type="entry name" value="Cytochrome c"/>
    <property type="match status" value="2"/>
</dbReference>